<dbReference type="Pfam" id="PF09195">
    <property type="entry name" value="Endonuc-BglII"/>
    <property type="match status" value="1"/>
</dbReference>
<dbReference type="CDD" id="cd22317">
    <property type="entry name" value="BstYI-like"/>
    <property type="match status" value="1"/>
</dbReference>
<dbReference type="Proteomes" id="UP000315525">
    <property type="component" value="Unassembled WGS sequence"/>
</dbReference>
<sequence length="181" mass="21230">MKVVYEYSHLGGAEILKVRFRSCEREIYQIISQVKAKRTKVSKEKTMKGKRLFSPKDMNTQFRKAFRNRGYEELKDVYVITIPHSEVQVPGAFKQIDFVKAKVLVEVQFGKYAFMFYDMAKFQYFFNENKADVGIEIVPCHTLHKQMSTGVSYGEQLIYDIERLKRHFPAVPIKVILIDVD</sequence>
<dbReference type="GO" id="GO:0009036">
    <property type="term" value="F:type II site-specific deoxyribonuclease activity"/>
    <property type="evidence" value="ECO:0007669"/>
    <property type="project" value="InterPro"/>
</dbReference>
<dbReference type="InterPro" id="IPR011335">
    <property type="entry name" value="Restrct_endonuc-II-like"/>
</dbReference>
<comment type="caution">
    <text evidence="1">The sequence shown here is derived from an EMBL/GenBank/DDBJ whole genome shotgun (WGS) entry which is preliminary data.</text>
</comment>
<protein>
    <submittedName>
        <fullName evidence="1">BstYI</fullName>
    </submittedName>
</protein>
<dbReference type="EMBL" id="SOJN01000042">
    <property type="protein sequence ID" value="TET46832.1"/>
    <property type="molecule type" value="Genomic_DNA"/>
</dbReference>
<dbReference type="InterPro" id="IPR015278">
    <property type="entry name" value="BglII-like"/>
</dbReference>
<gene>
    <name evidence="1" type="ORF">E3J62_03115</name>
</gene>
<dbReference type="InterPro" id="IPR011338">
    <property type="entry name" value="BamHI/BglII/BstY"/>
</dbReference>
<dbReference type="GO" id="GO:0003677">
    <property type="term" value="F:DNA binding"/>
    <property type="evidence" value="ECO:0007669"/>
    <property type="project" value="InterPro"/>
</dbReference>
<dbReference type="AlphaFoldDB" id="A0A523UWB4"/>
<dbReference type="SUPFAM" id="SSF52980">
    <property type="entry name" value="Restriction endonuclease-like"/>
    <property type="match status" value="1"/>
</dbReference>
<reference evidence="1 2" key="1">
    <citation type="submission" date="2019-03" db="EMBL/GenBank/DDBJ databases">
        <title>Metabolic potential of uncultured bacteria and archaea associated with petroleum seepage in deep-sea sediments.</title>
        <authorList>
            <person name="Dong X."/>
            <person name="Hubert C."/>
        </authorList>
    </citation>
    <scope>NUCLEOTIDE SEQUENCE [LARGE SCALE GENOMIC DNA]</scope>
    <source>
        <strain evidence="1">E44_bin18</strain>
    </source>
</reference>
<accession>A0A523UWB4</accession>
<dbReference type="GO" id="GO:0009307">
    <property type="term" value="P:DNA restriction-modification system"/>
    <property type="evidence" value="ECO:0007669"/>
    <property type="project" value="InterPro"/>
</dbReference>
<proteinExistence type="predicted"/>
<dbReference type="Gene3D" id="3.40.91.20">
    <property type="match status" value="1"/>
</dbReference>
<dbReference type="GO" id="GO:0000287">
    <property type="term" value="F:magnesium ion binding"/>
    <property type="evidence" value="ECO:0007669"/>
    <property type="project" value="InterPro"/>
</dbReference>
<organism evidence="1 2">
    <name type="scientific">candidate division TA06 bacterium</name>
    <dbReference type="NCBI Taxonomy" id="2250710"/>
    <lineage>
        <taxon>Bacteria</taxon>
        <taxon>Bacteria division TA06</taxon>
    </lineage>
</organism>
<evidence type="ECO:0000313" key="1">
    <source>
        <dbReference type="EMBL" id="TET46832.1"/>
    </source>
</evidence>
<evidence type="ECO:0000313" key="2">
    <source>
        <dbReference type="Proteomes" id="UP000315525"/>
    </source>
</evidence>
<name>A0A523UWB4_UNCT6</name>